<keyword evidence="3" id="KW-1185">Reference proteome</keyword>
<keyword evidence="1" id="KW-1133">Transmembrane helix</keyword>
<dbReference type="AlphaFoldDB" id="A0A1M6M3C9"/>
<evidence type="ECO:0008006" key="4">
    <source>
        <dbReference type="Google" id="ProtNLM"/>
    </source>
</evidence>
<keyword evidence="1" id="KW-0812">Transmembrane</keyword>
<feature type="transmembrane region" description="Helical" evidence="1">
    <location>
        <begin position="6"/>
        <end position="25"/>
    </location>
</feature>
<accession>A0A1M6M3C9</accession>
<name>A0A1M6M3C9_9ACTN</name>
<sequence>MDTTTFIIIGAAVVLIVAVALVLSFGSDKVPMGNRTRLRKRFGDEYDHVLMTSGDTKSAERELSRRLDRRKEVRVRRPTDEEAARYRQAWIDVQQRFVDDPARSLRDSRQVLTDAAVALGYPEEPSGTDDDAFEHRLADLSADHGDEVAAVHRTVRTETNTTDTEHLREVLVAHRALLESLVGDMGLRPAKRGAGKREQTQEVAR</sequence>
<dbReference type="Proteomes" id="UP000184452">
    <property type="component" value="Unassembled WGS sequence"/>
</dbReference>
<proteinExistence type="predicted"/>
<evidence type="ECO:0000256" key="1">
    <source>
        <dbReference type="SAM" id="Phobius"/>
    </source>
</evidence>
<reference evidence="2 3" key="1">
    <citation type="submission" date="2016-11" db="EMBL/GenBank/DDBJ databases">
        <authorList>
            <person name="Jaros S."/>
            <person name="Januszkiewicz K."/>
            <person name="Wedrychowicz H."/>
        </authorList>
    </citation>
    <scope>NUCLEOTIDE SEQUENCE [LARGE SCALE GENOMIC DNA]</scope>
    <source>
        <strain evidence="2 3">CGMCC 4.5723</strain>
    </source>
</reference>
<evidence type="ECO:0000313" key="2">
    <source>
        <dbReference type="EMBL" id="SHJ77890.1"/>
    </source>
</evidence>
<dbReference type="OrthoDB" id="7502542at2"/>
<keyword evidence="1" id="KW-0472">Membrane</keyword>
<gene>
    <name evidence="2" type="ORF">SAMN05421803_109168</name>
</gene>
<protein>
    <recommendedName>
        <fullName evidence="4">Secreted protein</fullName>
    </recommendedName>
</protein>
<dbReference type="EMBL" id="FQZK01000009">
    <property type="protein sequence ID" value="SHJ77890.1"/>
    <property type="molecule type" value="Genomic_DNA"/>
</dbReference>
<dbReference type="RefSeq" id="WP_073380223.1">
    <property type="nucleotide sequence ID" value="NZ_FQZK01000009.1"/>
</dbReference>
<dbReference type="STRING" id="758803.SAMN05421803_109168"/>
<organism evidence="2 3">
    <name type="scientific">Nocardiopsis flavescens</name>
    <dbReference type="NCBI Taxonomy" id="758803"/>
    <lineage>
        <taxon>Bacteria</taxon>
        <taxon>Bacillati</taxon>
        <taxon>Actinomycetota</taxon>
        <taxon>Actinomycetes</taxon>
        <taxon>Streptosporangiales</taxon>
        <taxon>Nocardiopsidaceae</taxon>
        <taxon>Nocardiopsis</taxon>
    </lineage>
</organism>
<evidence type="ECO:0000313" key="3">
    <source>
        <dbReference type="Proteomes" id="UP000184452"/>
    </source>
</evidence>